<dbReference type="Gramene" id="KCW67781">
    <property type="protein sequence ID" value="KCW67781"/>
    <property type="gene ID" value="EUGRSUZ_F01513"/>
</dbReference>
<evidence type="ECO:0000313" key="1">
    <source>
        <dbReference type="EMBL" id="KCW67781.1"/>
    </source>
</evidence>
<gene>
    <name evidence="1" type="ORF">EUGRSUZ_F01513</name>
</gene>
<accession>A0A059BPF7</accession>
<dbReference type="InParanoid" id="A0A059BPF7"/>
<organism evidence="1">
    <name type="scientific">Eucalyptus grandis</name>
    <name type="common">Flooded gum</name>
    <dbReference type="NCBI Taxonomy" id="71139"/>
    <lineage>
        <taxon>Eukaryota</taxon>
        <taxon>Viridiplantae</taxon>
        <taxon>Streptophyta</taxon>
        <taxon>Embryophyta</taxon>
        <taxon>Tracheophyta</taxon>
        <taxon>Spermatophyta</taxon>
        <taxon>Magnoliopsida</taxon>
        <taxon>eudicotyledons</taxon>
        <taxon>Gunneridae</taxon>
        <taxon>Pentapetalae</taxon>
        <taxon>rosids</taxon>
        <taxon>malvids</taxon>
        <taxon>Myrtales</taxon>
        <taxon>Myrtaceae</taxon>
        <taxon>Myrtoideae</taxon>
        <taxon>Eucalypteae</taxon>
        <taxon>Eucalyptus</taxon>
    </lineage>
</organism>
<dbReference type="EMBL" id="KK198758">
    <property type="protein sequence ID" value="KCW67781.1"/>
    <property type="molecule type" value="Genomic_DNA"/>
</dbReference>
<reference evidence="1" key="1">
    <citation type="submission" date="2013-07" db="EMBL/GenBank/DDBJ databases">
        <title>The genome of Eucalyptus grandis.</title>
        <authorList>
            <person name="Schmutz J."/>
            <person name="Hayes R."/>
            <person name="Myburg A."/>
            <person name="Tuskan G."/>
            <person name="Grattapaglia D."/>
            <person name="Rokhsar D.S."/>
        </authorList>
    </citation>
    <scope>NUCLEOTIDE SEQUENCE</scope>
    <source>
        <tissue evidence="1">Leaf extractions</tissue>
    </source>
</reference>
<sequence>MTLTYVISAIYQRDPFRDRSTQIRIKRNKLELVWIFPDKKELCLSKELILMQQERTITNHRHSILKLMRQSVALTEL</sequence>
<proteinExistence type="predicted"/>
<protein>
    <submittedName>
        <fullName evidence="1">Uncharacterized protein</fullName>
    </submittedName>
</protein>
<name>A0A059BPF7_EUCGR</name>
<dbReference type="AlphaFoldDB" id="A0A059BPF7"/>